<dbReference type="InterPro" id="IPR050090">
    <property type="entry name" value="Tyrosine_recombinase_XerCD"/>
</dbReference>
<organism evidence="9 10">
    <name type="scientific">Horticoccus luteus</name>
    <dbReference type="NCBI Taxonomy" id="2862869"/>
    <lineage>
        <taxon>Bacteria</taxon>
        <taxon>Pseudomonadati</taxon>
        <taxon>Verrucomicrobiota</taxon>
        <taxon>Opitutia</taxon>
        <taxon>Opitutales</taxon>
        <taxon>Opitutaceae</taxon>
        <taxon>Horticoccus</taxon>
    </lineage>
</organism>
<proteinExistence type="inferred from homology"/>
<evidence type="ECO:0000313" key="9">
    <source>
        <dbReference type="EMBL" id="QYM77715.1"/>
    </source>
</evidence>
<dbReference type="InterPro" id="IPR013762">
    <property type="entry name" value="Integrase-like_cat_sf"/>
</dbReference>
<accession>A0A8F9TRK6</accession>
<evidence type="ECO:0000256" key="4">
    <source>
        <dbReference type="ARBA" id="ARBA00023172"/>
    </source>
</evidence>
<evidence type="ECO:0000256" key="1">
    <source>
        <dbReference type="ARBA" id="ARBA00008857"/>
    </source>
</evidence>
<dbReference type="AlphaFoldDB" id="A0A8F9TRK6"/>
<keyword evidence="4" id="KW-0233">DNA recombination</keyword>
<evidence type="ECO:0000313" key="10">
    <source>
        <dbReference type="Proteomes" id="UP000825051"/>
    </source>
</evidence>
<dbReference type="Gene3D" id="1.10.150.130">
    <property type="match status" value="1"/>
</dbReference>
<name>A0A8F9TRK6_9BACT</name>
<dbReference type="Pfam" id="PF00589">
    <property type="entry name" value="Phage_integrase"/>
    <property type="match status" value="1"/>
</dbReference>
<dbReference type="Proteomes" id="UP000825051">
    <property type="component" value="Chromosome"/>
</dbReference>
<dbReference type="PANTHER" id="PTHR30349">
    <property type="entry name" value="PHAGE INTEGRASE-RELATED"/>
    <property type="match status" value="1"/>
</dbReference>
<sequence>MPKSKSTGRESTHASTLRGGARKIHAPDPESVQRFAETMRLRSLAAATQAEYLRFVRKLAARHGGDPAALDEAAVRAHLLRLKDEHHYSPSSMRTAVAAMRAYFGVHLGRDWKLFDLVRSPSAQKLPTVLTRAEVARLFAVVRVPRFRTLLRLIYACGLRIGEAVNLEVRDLREAGRVHIREAKGNKERYVPLPEAMLHELRAFWRTHRHPRWIFPGVGRGWREQPARGAHLAAAVEPLGVGSVQHCLRVARTEARLPAGTVVHTLRHSYATHLLEEGVSIRLISAYLGHASLETTLIYTHLTAVNESHARAAVARLLEPR</sequence>
<dbReference type="PANTHER" id="PTHR30349:SF64">
    <property type="entry name" value="PROPHAGE INTEGRASE INTD-RELATED"/>
    <property type="match status" value="1"/>
</dbReference>
<dbReference type="GO" id="GO:0015074">
    <property type="term" value="P:DNA integration"/>
    <property type="evidence" value="ECO:0007669"/>
    <property type="project" value="UniProtKB-KW"/>
</dbReference>
<dbReference type="InterPro" id="IPR044068">
    <property type="entry name" value="CB"/>
</dbReference>
<evidence type="ECO:0000259" key="8">
    <source>
        <dbReference type="PROSITE" id="PS51900"/>
    </source>
</evidence>
<dbReference type="InterPro" id="IPR011010">
    <property type="entry name" value="DNA_brk_join_enz"/>
</dbReference>
<evidence type="ECO:0000256" key="6">
    <source>
        <dbReference type="SAM" id="MobiDB-lite"/>
    </source>
</evidence>
<keyword evidence="3 5" id="KW-0238">DNA-binding</keyword>
<keyword evidence="10" id="KW-1185">Reference proteome</keyword>
<feature type="region of interest" description="Disordered" evidence="6">
    <location>
        <begin position="1"/>
        <end position="30"/>
    </location>
</feature>
<gene>
    <name evidence="9" type="ORF">K0B96_10300</name>
</gene>
<dbReference type="PROSITE" id="PS51900">
    <property type="entry name" value="CB"/>
    <property type="match status" value="1"/>
</dbReference>
<dbReference type="EMBL" id="CP080507">
    <property type="protein sequence ID" value="QYM77715.1"/>
    <property type="molecule type" value="Genomic_DNA"/>
</dbReference>
<dbReference type="KEGG" id="ole:K0B96_10300"/>
<evidence type="ECO:0000256" key="3">
    <source>
        <dbReference type="ARBA" id="ARBA00023125"/>
    </source>
</evidence>
<dbReference type="InterPro" id="IPR004107">
    <property type="entry name" value="Integrase_SAM-like_N"/>
</dbReference>
<protein>
    <submittedName>
        <fullName evidence="9">Site-specific integrase</fullName>
    </submittedName>
</protein>
<evidence type="ECO:0000256" key="5">
    <source>
        <dbReference type="PROSITE-ProRule" id="PRU01248"/>
    </source>
</evidence>
<dbReference type="GO" id="GO:0003677">
    <property type="term" value="F:DNA binding"/>
    <property type="evidence" value="ECO:0007669"/>
    <property type="project" value="UniProtKB-UniRule"/>
</dbReference>
<keyword evidence="2" id="KW-0229">DNA integration</keyword>
<dbReference type="InterPro" id="IPR010998">
    <property type="entry name" value="Integrase_recombinase_N"/>
</dbReference>
<dbReference type="GO" id="GO:0006310">
    <property type="term" value="P:DNA recombination"/>
    <property type="evidence" value="ECO:0007669"/>
    <property type="project" value="UniProtKB-KW"/>
</dbReference>
<reference evidence="9" key="1">
    <citation type="submission" date="2021-08" db="EMBL/GenBank/DDBJ databases">
        <title>Genome of a novel bacterium of the phylum Verrucomicrobia, Oleiharenicola sp. KSB-15.</title>
        <authorList>
            <person name="Chung J.-H."/>
            <person name="Ahn J.-H."/>
            <person name="Yoon Y."/>
            <person name="Kim D.-Y."/>
            <person name="An S.-H."/>
            <person name="Park I."/>
            <person name="Yeon J."/>
        </authorList>
    </citation>
    <scope>NUCLEOTIDE SEQUENCE</scope>
    <source>
        <strain evidence="9">KSB-15</strain>
    </source>
</reference>
<dbReference type="Pfam" id="PF13495">
    <property type="entry name" value="Phage_int_SAM_4"/>
    <property type="match status" value="1"/>
</dbReference>
<dbReference type="Gene3D" id="1.10.443.10">
    <property type="entry name" value="Intergrase catalytic core"/>
    <property type="match status" value="1"/>
</dbReference>
<evidence type="ECO:0000259" key="7">
    <source>
        <dbReference type="PROSITE" id="PS51898"/>
    </source>
</evidence>
<dbReference type="SUPFAM" id="SSF56349">
    <property type="entry name" value="DNA breaking-rejoining enzymes"/>
    <property type="match status" value="1"/>
</dbReference>
<comment type="similarity">
    <text evidence="1">Belongs to the 'phage' integrase family.</text>
</comment>
<feature type="domain" description="Core-binding (CB)" evidence="8">
    <location>
        <begin position="26"/>
        <end position="108"/>
    </location>
</feature>
<dbReference type="RefSeq" id="WP_220160819.1">
    <property type="nucleotide sequence ID" value="NZ_CP080507.1"/>
</dbReference>
<dbReference type="PROSITE" id="PS51898">
    <property type="entry name" value="TYR_RECOMBINASE"/>
    <property type="match status" value="1"/>
</dbReference>
<dbReference type="InterPro" id="IPR002104">
    <property type="entry name" value="Integrase_catalytic"/>
</dbReference>
<evidence type="ECO:0000256" key="2">
    <source>
        <dbReference type="ARBA" id="ARBA00022908"/>
    </source>
</evidence>
<feature type="domain" description="Tyr recombinase" evidence="7">
    <location>
        <begin position="125"/>
        <end position="315"/>
    </location>
</feature>